<dbReference type="AlphaFoldDB" id="A0A4R7JTY9"/>
<keyword evidence="3" id="KW-1185">Reference proteome</keyword>
<reference evidence="2 3" key="1">
    <citation type="submission" date="2019-03" db="EMBL/GenBank/DDBJ databases">
        <title>Genomic Encyclopedia of Type Strains, Phase IV (KMG-IV): sequencing the most valuable type-strain genomes for metagenomic binning, comparative biology and taxonomic classification.</title>
        <authorList>
            <person name="Goeker M."/>
        </authorList>
    </citation>
    <scope>NUCLEOTIDE SEQUENCE [LARGE SCALE GENOMIC DNA]</scope>
    <source>
        <strain evidence="2 3">DSM 15505</strain>
    </source>
</reference>
<gene>
    <name evidence="2" type="ORF">DES49_1611</name>
</gene>
<sequence>MSYGDNPNTEEKAVADQGDDRADAFAAVGLILLLVALATTFVATQ</sequence>
<comment type="caution">
    <text evidence="2">The sequence shown here is derived from an EMBL/GenBank/DDBJ whole genome shotgun (WGS) entry which is preliminary data.</text>
</comment>
<dbReference type="EMBL" id="SOAX01000003">
    <property type="protein sequence ID" value="TDT41515.1"/>
    <property type="molecule type" value="Genomic_DNA"/>
</dbReference>
<protein>
    <submittedName>
        <fullName evidence="2">Uncharacterized protein</fullName>
    </submittedName>
</protein>
<name>A0A4R7JTY9_9GAMM</name>
<keyword evidence="1" id="KW-1133">Transmembrane helix</keyword>
<evidence type="ECO:0000313" key="2">
    <source>
        <dbReference type="EMBL" id="TDT41515.1"/>
    </source>
</evidence>
<evidence type="ECO:0000256" key="1">
    <source>
        <dbReference type="SAM" id="Phobius"/>
    </source>
</evidence>
<organism evidence="2 3">
    <name type="scientific">Halospina denitrificans</name>
    <dbReference type="NCBI Taxonomy" id="332522"/>
    <lineage>
        <taxon>Bacteria</taxon>
        <taxon>Pseudomonadati</taxon>
        <taxon>Pseudomonadota</taxon>
        <taxon>Gammaproteobacteria</taxon>
        <taxon>Halospina</taxon>
    </lineage>
</organism>
<dbReference type="RefSeq" id="WP_166646036.1">
    <property type="nucleotide sequence ID" value="NZ_SOAX01000003.1"/>
</dbReference>
<dbReference type="Proteomes" id="UP000295830">
    <property type="component" value="Unassembled WGS sequence"/>
</dbReference>
<feature type="transmembrane region" description="Helical" evidence="1">
    <location>
        <begin position="24"/>
        <end position="43"/>
    </location>
</feature>
<proteinExistence type="predicted"/>
<keyword evidence="1" id="KW-0472">Membrane</keyword>
<evidence type="ECO:0000313" key="3">
    <source>
        <dbReference type="Proteomes" id="UP000295830"/>
    </source>
</evidence>
<keyword evidence="1" id="KW-0812">Transmembrane</keyword>
<accession>A0A4R7JTY9</accession>